<dbReference type="Proteomes" id="UP000050509">
    <property type="component" value="Unassembled WGS sequence"/>
</dbReference>
<dbReference type="PROSITE" id="PS51832">
    <property type="entry name" value="HD_GYP"/>
    <property type="match status" value="1"/>
</dbReference>
<dbReference type="Pfam" id="PF01590">
    <property type="entry name" value="GAF"/>
    <property type="match status" value="1"/>
</dbReference>
<keyword evidence="3" id="KW-0378">Hydrolase</keyword>
<feature type="domain" description="HD" evidence="1">
    <location>
        <begin position="375"/>
        <end position="500"/>
    </location>
</feature>
<dbReference type="Gene3D" id="3.30.450.40">
    <property type="match status" value="2"/>
</dbReference>
<dbReference type="InterPro" id="IPR037522">
    <property type="entry name" value="HD_GYP_dom"/>
</dbReference>
<dbReference type="Pfam" id="PF13487">
    <property type="entry name" value="HD_5"/>
    <property type="match status" value="1"/>
</dbReference>
<protein>
    <submittedName>
        <fullName evidence="3">Phosphohydrolase</fullName>
    </submittedName>
</protein>
<dbReference type="PATRIC" id="fig|186479.3.peg.9484"/>
<evidence type="ECO:0000259" key="1">
    <source>
        <dbReference type="PROSITE" id="PS51831"/>
    </source>
</evidence>
<dbReference type="InterPro" id="IPR003018">
    <property type="entry name" value="GAF"/>
</dbReference>
<dbReference type="SMART" id="SM00471">
    <property type="entry name" value="HDc"/>
    <property type="match status" value="1"/>
</dbReference>
<dbReference type="InterPro" id="IPR006674">
    <property type="entry name" value="HD_domain"/>
</dbReference>
<evidence type="ECO:0000313" key="3">
    <source>
        <dbReference type="EMBL" id="KPV52148.1"/>
    </source>
</evidence>
<feature type="domain" description="HD-GYP" evidence="2">
    <location>
        <begin position="353"/>
        <end position="551"/>
    </location>
</feature>
<dbReference type="InterPro" id="IPR029016">
    <property type="entry name" value="GAF-like_dom_sf"/>
</dbReference>
<organism evidence="3 4">
    <name type="scientific">Kouleothrix aurantiaca</name>
    <dbReference type="NCBI Taxonomy" id="186479"/>
    <lineage>
        <taxon>Bacteria</taxon>
        <taxon>Bacillati</taxon>
        <taxon>Chloroflexota</taxon>
        <taxon>Chloroflexia</taxon>
        <taxon>Chloroflexales</taxon>
        <taxon>Roseiflexineae</taxon>
        <taxon>Roseiflexaceae</taxon>
        <taxon>Kouleothrix</taxon>
    </lineage>
</organism>
<gene>
    <name evidence="3" type="ORF">SE17_17205</name>
</gene>
<accession>A0A0P9D2E8</accession>
<dbReference type="SMART" id="SM00065">
    <property type="entry name" value="GAF"/>
    <property type="match status" value="2"/>
</dbReference>
<comment type="caution">
    <text evidence="3">The sequence shown here is derived from an EMBL/GenBank/DDBJ whole genome shotgun (WGS) entry which is preliminary data.</text>
</comment>
<dbReference type="SUPFAM" id="SSF109604">
    <property type="entry name" value="HD-domain/PDEase-like"/>
    <property type="match status" value="1"/>
</dbReference>
<dbReference type="GO" id="GO:0016787">
    <property type="term" value="F:hydrolase activity"/>
    <property type="evidence" value="ECO:0007669"/>
    <property type="project" value="UniProtKB-KW"/>
</dbReference>
<evidence type="ECO:0000313" key="4">
    <source>
        <dbReference type="Proteomes" id="UP000050509"/>
    </source>
</evidence>
<proteinExistence type="predicted"/>
<dbReference type="Gene3D" id="1.10.3210.10">
    <property type="entry name" value="Hypothetical protein af1432"/>
    <property type="match status" value="1"/>
</dbReference>
<dbReference type="CDD" id="cd00077">
    <property type="entry name" value="HDc"/>
    <property type="match status" value="1"/>
</dbReference>
<evidence type="ECO:0000259" key="2">
    <source>
        <dbReference type="PROSITE" id="PS51832"/>
    </source>
</evidence>
<dbReference type="EMBL" id="LJCR01000644">
    <property type="protein sequence ID" value="KPV52148.1"/>
    <property type="molecule type" value="Genomic_DNA"/>
</dbReference>
<keyword evidence="4" id="KW-1185">Reference proteome</keyword>
<dbReference type="InterPro" id="IPR006675">
    <property type="entry name" value="HDIG_dom"/>
</dbReference>
<dbReference type="PANTHER" id="PTHR43155">
    <property type="entry name" value="CYCLIC DI-GMP PHOSPHODIESTERASE PA4108-RELATED"/>
    <property type="match status" value="1"/>
</dbReference>
<dbReference type="NCBIfam" id="TIGR00277">
    <property type="entry name" value="HDIG"/>
    <property type="match status" value="1"/>
</dbReference>
<sequence length="555" mass="61811">MYQRMLDTIRRANAIAATHELDALLDQMVDLFMEVTDANAGSLYLYDAETDELEFKVVKGDPQSLILLGQRFPASRGIVGVAIRTKASLFIDDVENDPRWERRLSGTSSLRLRTVYCLPLLLRDRPIGVVQVFNLPPEAIDEEGELALLHDLADRMASEIEKARLLEQANSRQRRLNALVDIISHLTTTLDRQELLTRIMDHARDLLEVEATSVWELDDQADPPVLKLHVATGERSEKLRQMTLPVGEGIIGQVVATGQRMLVEDVSKETHHYKQADVESGFVTRSILCVPLRAPGIQLGQERGEINASIIGGAQALNKRNGGMFSEDDIVLFEALASQAATVLQVARLNDDTYRLFMGVIKVVAGAIDAKDPYTQGHSQRVAEFAVAIAEELGLSRKEVNHVRIGGILHDVGKIGVPDSILKKNSGLSAEEFEEIKKHPERGYEIMRQEELRWLLREELPALLQHHEREDGSGYPNKLKAAEISRIGKIVHVADVFDALTSDRPYHQGRTADDAFALLQRGIGTEFDGDCVAALLRARANGNVYTQRELAQENH</sequence>
<name>A0A0P9D2E8_9CHLR</name>
<dbReference type="AlphaFoldDB" id="A0A0P9D2E8"/>
<dbReference type="Pfam" id="PF13185">
    <property type="entry name" value="GAF_2"/>
    <property type="match status" value="1"/>
</dbReference>
<reference evidence="3 4" key="1">
    <citation type="submission" date="2015-09" db="EMBL/GenBank/DDBJ databases">
        <title>Draft genome sequence of Kouleothrix aurantiaca JCM 19913.</title>
        <authorList>
            <person name="Hemp J."/>
        </authorList>
    </citation>
    <scope>NUCLEOTIDE SEQUENCE [LARGE SCALE GENOMIC DNA]</scope>
    <source>
        <strain evidence="3 4">COM-B</strain>
    </source>
</reference>
<dbReference type="InterPro" id="IPR003607">
    <property type="entry name" value="HD/PDEase_dom"/>
</dbReference>
<dbReference type="PROSITE" id="PS51831">
    <property type="entry name" value="HD"/>
    <property type="match status" value="1"/>
</dbReference>
<dbReference type="PANTHER" id="PTHR43155:SF2">
    <property type="entry name" value="CYCLIC DI-GMP PHOSPHODIESTERASE PA4108"/>
    <property type="match status" value="1"/>
</dbReference>
<dbReference type="SUPFAM" id="SSF55781">
    <property type="entry name" value="GAF domain-like"/>
    <property type="match status" value="2"/>
</dbReference>